<evidence type="ECO:0000313" key="5">
    <source>
        <dbReference type="Proteomes" id="UP000321947"/>
    </source>
</evidence>
<organism evidence="2 4">
    <name type="scientific">Cucumis melo var. makuwa</name>
    <name type="common">Oriental melon</name>
    <dbReference type="NCBI Taxonomy" id="1194695"/>
    <lineage>
        <taxon>Eukaryota</taxon>
        <taxon>Viridiplantae</taxon>
        <taxon>Streptophyta</taxon>
        <taxon>Embryophyta</taxon>
        <taxon>Tracheophyta</taxon>
        <taxon>Spermatophyta</taxon>
        <taxon>Magnoliopsida</taxon>
        <taxon>eudicotyledons</taxon>
        <taxon>Gunneridae</taxon>
        <taxon>Pentapetalae</taxon>
        <taxon>rosids</taxon>
        <taxon>fabids</taxon>
        <taxon>Cucurbitales</taxon>
        <taxon>Cucurbitaceae</taxon>
        <taxon>Benincaseae</taxon>
        <taxon>Cucumis</taxon>
    </lineage>
</organism>
<dbReference type="AlphaFoldDB" id="A0A5A7T9Z3"/>
<dbReference type="OrthoDB" id="1939491at2759"/>
<feature type="region of interest" description="Disordered" evidence="1">
    <location>
        <begin position="221"/>
        <end position="279"/>
    </location>
</feature>
<evidence type="ECO:0000256" key="1">
    <source>
        <dbReference type="SAM" id="MobiDB-lite"/>
    </source>
</evidence>
<dbReference type="Proteomes" id="UP000321393">
    <property type="component" value="Unassembled WGS sequence"/>
</dbReference>
<proteinExistence type="predicted"/>
<evidence type="ECO:0008006" key="6">
    <source>
        <dbReference type="Google" id="ProtNLM"/>
    </source>
</evidence>
<feature type="compositionally biased region" description="Low complexity" evidence="1">
    <location>
        <begin position="234"/>
        <end position="247"/>
    </location>
</feature>
<name>A0A5A7T9Z3_CUCMM</name>
<sequence>MSSANPSGKAQRDRLVELEEQMLYLAEVPDSIRFLESRLKEITEKTDIIDAVAGSVEGLPIQELLVRVDTLEGNVGRTVNYEYRDSSSGFVDHMEECVDELDSSQKTLLEMISGMSEDFRDTLNVVRNEIADVNARLNLTMRAIVNQLQLEEQFRATNTVIEEDKVTLAMMHLSQDAKLWCRFRYVDMQKGRCTIDTWDALKRELRSQFFQKNVKILARQKSRKLKHTGSIRDSSPGRNRNSRPSSPKAVGGDIRSGKDRIPYQSTTVNTWRMPNNRSPPKRPLSCFICEGPHLARECPNKVDFHAFQASLIADSDDKSNQAKGEVGQMDGGEKTRIGAIKYMSGRGQTSKTPLEEGFRKNEGREFHCPTYCRTSETNDDKVERIERLDRFCGCKDGRLRRSAGNGVPPSTSSHTNALSQMSSDYWIFSHSSASRYSSA</sequence>
<evidence type="ECO:0000313" key="2">
    <source>
        <dbReference type="EMBL" id="KAA0040304.1"/>
    </source>
</evidence>
<dbReference type="Proteomes" id="UP000321947">
    <property type="component" value="Unassembled WGS sequence"/>
</dbReference>
<dbReference type="EMBL" id="SSTE01017567">
    <property type="protein sequence ID" value="KAA0040304.1"/>
    <property type="molecule type" value="Genomic_DNA"/>
</dbReference>
<reference evidence="4 5" key="1">
    <citation type="submission" date="2019-08" db="EMBL/GenBank/DDBJ databases">
        <title>Draft genome sequences of two oriental melons (Cucumis melo L. var makuwa).</title>
        <authorList>
            <person name="Kwon S.-Y."/>
        </authorList>
    </citation>
    <scope>NUCLEOTIDE SEQUENCE [LARGE SCALE GENOMIC DNA]</scope>
    <source>
        <strain evidence="5">cv. Chang Bougi</strain>
        <strain evidence="4">cv. SW 3</strain>
        <tissue evidence="2">Leaf</tissue>
    </source>
</reference>
<feature type="compositionally biased region" description="Polar residues" evidence="1">
    <location>
        <begin position="263"/>
        <end position="278"/>
    </location>
</feature>
<accession>A0A5A7T9Z3</accession>
<evidence type="ECO:0000313" key="4">
    <source>
        <dbReference type="Proteomes" id="UP000321393"/>
    </source>
</evidence>
<dbReference type="EMBL" id="SSTD01004586">
    <property type="protein sequence ID" value="TYK23401.1"/>
    <property type="molecule type" value="Genomic_DNA"/>
</dbReference>
<protein>
    <recommendedName>
        <fullName evidence="6">Retrotransposon gag domain-containing protein</fullName>
    </recommendedName>
</protein>
<comment type="caution">
    <text evidence="2">The sequence shown here is derived from an EMBL/GenBank/DDBJ whole genome shotgun (WGS) entry which is preliminary data.</text>
</comment>
<gene>
    <name evidence="3" type="ORF">E5676_scaffold142G004680</name>
    <name evidence="2" type="ORF">E6C27_scaffold460G00040</name>
</gene>
<evidence type="ECO:0000313" key="3">
    <source>
        <dbReference type="EMBL" id="TYK23401.1"/>
    </source>
</evidence>